<organism evidence="1">
    <name type="scientific">bioreactor metagenome</name>
    <dbReference type="NCBI Taxonomy" id="1076179"/>
    <lineage>
        <taxon>unclassified sequences</taxon>
        <taxon>metagenomes</taxon>
        <taxon>ecological metagenomes</taxon>
    </lineage>
</organism>
<protein>
    <submittedName>
        <fullName evidence="1">Uncharacterized protein</fullName>
    </submittedName>
</protein>
<name>A0A644YPT6_9ZZZZ</name>
<dbReference type="AlphaFoldDB" id="A0A644YPT6"/>
<evidence type="ECO:0000313" key="1">
    <source>
        <dbReference type="EMBL" id="MPM28114.1"/>
    </source>
</evidence>
<gene>
    <name evidence="1" type="ORF">SDC9_74633</name>
</gene>
<accession>A0A644YPT6</accession>
<proteinExistence type="predicted"/>
<comment type="caution">
    <text evidence="1">The sequence shown here is derived from an EMBL/GenBank/DDBJ whole genome shotgun (WGS) entry which is preliminary data.</text>
</comment>
<sequence length="109" mass="12229">MYGEHHPAPETVRQLPVVVFERESRFYQIGFVISVADGRLSESVAVIEAISQLKFTDDVFTKAPFPEIGHGDGFAVDVVVQVVGKILLRVFIYKEHAFAVIADGFFFIR</sequence>
<reference evidence="1" key="1">
    <citation type="submission" date="2019-08" db="EMBL/GenBank/DDBJ databases">
        <authorList>
            <person name="Kucharzyk K."/>
            <person name="Murdoch R.W."/>
            <person name="Higgins S."/>
            <person name="Loffler F."/>
        </authorList>
    </citation>
    <scope>NUCLEOTIDE SEQUENCE</scope>
</reference>
<dbReference type="EMBL" id="VSSQ01005167">
    <property type="protein sequence ID" value="MPM28114.1"/>
    <property type="molecule type" value="Genomic_DNA"/>
</dbReference>